<sequence>MWDVEKIASSFDPDVANRIQGIPLALNPQSDMVVWQVDPSSEYTVQSGYRLLQGNKDLNENTVECYNLFYKKLWKLEFSEKVHDRVFSLSQHIVSMISSYVAELNEIMKKLAIVKGGLERWRPPDEPFVKVNFEAAFHILSSNSCSRIIIRDGRSKTIAEKVTVNGNIVLVFTTKALHDFKRLA</sequence>
<reference evidence="1 2" key="1">
    <citation type="submission" date="2023-03" db="EMBL/GenBank/DDBJ databases">
        <title>WGS of Gossypium arboreum.</title>
        <authorList>
            <person name="Yu D."/>
        </authorList>
    </citation>
    <scope>NUCLEOTIDE SEQUENCE [LARGE SCALE GENOMIC DNA]</scope>
    <source>
        <tissue evidence="1">Leaf</tissue>
    </source>
</reference>
<evidence type="ECO:0000313" key="2">
    <source>
        <dbReference type="Proteomes" id="UP001358586"/>
    </source>
</evidence>
<dbReference type="Proteomes" id="UP001358586">
    <property type="component" value="Chromosome 3"/>
</dbReference>
<protein>
    <submittedName>
        <fullName evidence="1">Uncharacterized protein</fullName>
    </submittedName>
</protein>
<proteinExistence type="predicted"/>
<dbReference type="EMBL" id="JARKNE010000003">
    <property type="protein sequence ID" value="KAK5839182.1"/>
    <property type="molecule type" value="Genomic_DNA"/>
</dbReference>
<keyword evidence="2" id="KW-1185">Reference proteome</keyword>
<name>A0ABR0QJX9_GOSAR</name>
<comment type="caution">
    <text evidence="1">The sequence shown here is derived from an EMBL/GenBank/DDBJ whole genome shotgun (WGS) entry which is preliminary data.</text>
</comment>
<gene>
    <name evidence="1" type="ORF">PVK06_007952</name>
</gene>
<accession>A0ABR0QJX9</accession>
<evidence type="ECO:0000313" key="1">
    <source>
        <dbReference type="EMBL" id="KAK5839182.1"/>
    </source>
</evidence>
<organism evidence="1 2">
    <name type="scientific">Gossypium arboreum</name>
    <name type="common">Tree cotton</name>
    <name type="synonym">Gossypium nanking</name>
    <dbReference type="NCBI Taxonomy" id="29729"/>
    <lineage>
        <taxon>Eukaryota</taxon>
        <taxon>Viridiplantae</taxon>
        <taxon>Streptophyta</taxon>
        <taxon>Embryophyta</taxon>
        <taxon>Tracheophyta</taxon>
        <taxon>Spermatophyta</taxon>
        <taxon>Magnoliopsida</taxon>
        <taxon>eudicotyledons</taxon>
        <taxon>Gunneridae</taxon>
        <taxon>Pentapetalae</taxon>
        <taxon>rosids</taxon>
        <taxon>malvids</taxon>
        <taxon>Malvales</taxon>
        <taxon>Malvaceae</taxon>
        <taxon>Malvoideae</taxon>
        <taxon>Gossypium</taxon>
    </lineage>
</organism>